<sequence>MSGMRLGVDVLGAGELDRLLTRPWFRRYTYADAELAIADTFGASRSREFLAGRFAAKEAVLKALGTGVAAGIRPRQVGILRADNAAPVVELTGAASARADAIGASDIAVSISHKADYVVAVAIITANGSTTSGGAHALARATVEQISARGAGNERTRSRDG</sequence>
<feature type="binding site" evidence="8">
    <location>
        <position position="9"/>
    </location>
    <ligand>
        <name>Mg(2+)</name>
        <dbReference type="ChEBI" id="CHEBI:18420"/>
    </ligand>
</feature>
<dbReference type="InterPro" id="IPR037143">
    <property type="entry name" value="4-PPantetheinyl_Trfase_dom_sf"/>
</dbReference>
<evidence type="ECO:0000259" key="9">
    <source>
        <dbReference type="Pfam" id="PF01648"/>
    </source>
</evidence>
<comment type="function">
    <text evidence="8">Transfers the 4'-phosphopantetheine moiety from coenzyme A to a Ser of acyl-carrier-protein.</text>
</comment>
<evidence type="ECO:0000256" key="3">
    <source>
        <dbReference type="ARBA" id="ARBA00022723"/>
    </source>
</evidence>
<proteinExistence type="inferred from homology"/>
<dbReference type="EC" id="2.7.8.7" evidence="8"/>
<name>A0ABN3VA78_9PSEU</name>
<feature type="domain" description="4'-phosphopantetheinyl transferase" evidence="9">
    <location>
        <begin position="6"/>
        <end position="122"/>
    </location>
</feature>
<dbReference type="Proteomes" id="UP001500979">
    <property type="component" value="Unassembled WGS sequence"/>
</dbReference>
<accession>A0ABN3VA78</accession>
<evidence type="ECO:0000256" key="2">
    <source>
        <dbReference type="ARBA" id="ARBA00022679"/>
    </source>
</evidence>
<dbReference type="Pfam" id="PF01648">
    <property type="entry name" value="ACPS"/>
    <property type="match status" value="1"/>
</dbReference>
<dbReference type="InterPro" id="IPR004568">
    <property type="entry name" value="Ppantetheine-prot_Trfase_dom"/>
</dbReference>
<keyword evidence="5 8" id="KW-0460">Magnesium</keyword>
<dbReference type="NCBIfam" id="TIGR00516">
    <property type="entry name" value="acpS"/>
    <property type="match status" value="1"/>
</dbReference>
<evidence type="ECO:0000256" key="7">
    <source>
        <dbReference type="ARBA" id="ARBA00023160"/>
    </source>
</evidence>
<evidence type="ECO:0000256" key="6">
    <source>
        <dbReference type="ARBA" id="ARBA00023098"/>
    </source>
</evidence>
<keyword evidence="4 8" id="KW-0276">Fatty acid metabolism</keyword>
<dbReference type="InterPro" id="IPR008278">
    <property type="entry name" value="4-PPantetheinyl_Trfase_dom"/>
</dbReference>
<comment type="caution">
    <text evidence="10">The sequence shown here is derived from an EMBL/GenBank/DDBJ whole genome shotgun (WGS) entry which is preliminary data.</text>
</comment>
<keyword evidence="11" id="KW-1185">Reference proteome</keyword>
<keyword evidence="7 8" id="KW-0275">Fatty acid biosynthesis</keyword>
<feature type="binding site" evidence="8">
    <location>
        <position position="58"/>
    </location>
    <ligand>
        <name>Mg(2+)</name>
        <dbReference type="ChEBI" id="CHEBI:18420"/>
    </ligand>
</feature>
<comment type="similarity">
    <text evidence="8">Belongs to the P-Pant transferase superfamily. AcpS family.</text>
</comment>
<keyword evidence="2 8" id="KW-0808">Transferase</keyword>
<dbReference type="InterPro" id="IPR002582">
    <property type="entry name" value="ACPS"/>
</dbReference>
<dbReference type="EMBL" id="BAAAUX010000011">
    <property type="protein sequence ID" value="GAA2786226.1"/>
    <property type="molecule type" value="Genomic_DNA"/>
</dbReference>
<evidence type="ECO:0000256" key="1">
    <source>
        <dbReference type="ARBA" id="ARBA00022516"/>
    </source>
</evidence>
<keyword evidence="1 8" id="KW-0444">Lipid biosynthesis</keyword>
<evidence type="ECO:0000256" key="5">
    <source>
        <dbReference type="ARBA" id="ARBA00022842"/>
    </source>
</evidence>
<evidence type="ECO:0000313" key="10">
    <source>
        <dbReference type="EMBL" id="GAA2786226.1"/>
    </source>
</evidence>
<dbReference type="HAMAP" id="MF_00101">
    <property type="entry name" value="AcpS"/>
    <property type="match status" value="1"/>
</dbReference>
<organism evidence="10 11">
    <name type="scientific">Saccharopolyspora taberi</name>
    <dbReference type="NCBI Taxonomy" id="60895"/>
    <lineage>
        <taxon>Bacteria</taxon>
        <taxon>Bacillati</taxon>
        <taxon>Actinomycetota</taxon>
        <taxon>Actinomycetes</taxon>
        <taxon>Pseudonocardiales</taxon>
        <taxon>Pseudonocardiaceae</taxon>
        <taxon>Saccharopolyspora</taxon>
    </lineage>
</organism>
<comment type="subcellular location">
    <subcellularLocation>
        <location evidence="8">Cytoplasm</location>
    </subcellularLocation>
</comment>
<evidence type="ECO:0000256" key="8">
    <source>
        <dbReference type="HAMAP-Rule" id="MF_00101"/>
    </source>
</evidence>
<comment type="catalytic activity">
    <reaction evidence="8">
        <text>apo-[ACP] + CoA = holo-[ACP] + adenosine 3',5'-bisphosphate + H(+)</text>
        <dbReference type="Rhea" id="RHEA:12068"/>
        <dbReference type="Rhea" id="RHEA-COMP:9685"/>
        <dbReference type="Rhea" id="RHEA-COMP:9690"/>
        <dbReference type="ChEBI" id="CHEBI:15378"/>
        <dbReference type="ChEBI" id="CHEBI:29999"/>
        <dbReference type="ChEBI" id="CHEBI:57287"/>
        <dbReference type="ChEBI" id="CHEBI:58343"/>
        <dbReference type="ChEBI" id="CHEBI:64479"/>
        <dbReference type="EC" id="2.7.8.7"/>
    </reaction>
</comment>
<protein>
    <recommendedName>
        <fullName evidence="8">Holo-[acyl-carrier-protein] synthase</fullName>
        <shortName evidence="8">Holo-ACP synthase</shortName>
        <ecNumber evidence="8">2.7.8.7</ecNumber>
    </recommendedName>
    <alternativeName>
        <fullName evidence="8">4'-phosphopantetheinyl transferase AcpS</fullName>
    </alternativeName>
</protein>
<evidence type="ECO:0000256" key="4">
    <source>
        <dbReference type="ARBA" id="ARBA00022832"/>
    </source>
</evidence>
<dbReference type="Gene3D" id="3.90.470.20">
    <property type="entry name" value="4'-phosphopantetheinyl transferase domain"/>
    <property type="match status" value="1"/>
</dbReference>
<dbReference type="SUPFAM" id="SSF56214">
    <property type="entry name" value="4'-phosphopantetheinyl transferase"/>
    <property type="match status" value="1"/>
</dbReference>
<gene>
    <name evidence="8" type="primary">acpS</name>
    <name evidence="10" type="ORF">GCM10010470_20600</name>
</gene>
<evidence type="ECO:0000313" key="11">
    <source>
        <dbReference type="Proteomes" id="UP001500979"/>
    </source>
</evidence>
<keyword evidence="6 8" id="KW-0443">Lipid metabolism</keyword>
<dbReference type="NCBIfam" id="TIGR00556">
    <property type="entry name" value="pantethn_trn"/>
    <property type="match status" value="1"/>
</dbReference>
<comment type="cofactor">
    <cofactor evidence="8">
        <name>Mg(2+)</name>
        <dbReference type="ChEBI" id="CHEBI:18420"/>
    </cofactor>
</comment>
<keyword evidence="8" id="KW-0963">Cytoplasm</keyword>
<reference evidence="10 11" key="1">
    <citation type="journal article" date="2019" name="Int. J. Syst. Evol. Microbiol.">
        <title>The Global Catalogue of Microorganisms (GCM) 10K type strain sequencing project: providing services to taxonomists for standard genome sequencing and annotation.</title>
        <authorList>
            <consortium name="The Broad Institute Genomics Platform"/>
            <consortium name="The Broad Institute Genome Sequencing Center for Infectious Disease"/>
            <person name="Wu L."/>
            <person name="Ma J."/>
        </authorList>
    </citation>
    <scope>NUCLEOTIDE SEQUENCE [LARGE SCALE GENOMIC DNA]</scope>
    <source>
        <strain evidence="10 11">JCM 9383</strain>
    </source>
</reference>
<keyword evidence="3 8" id="KW-0479">Metal-binding</keyword>